<comment type="caution">
    <text evidence="2">The sequence shown here is derived from an EMBL/GenBank/DDBJ whole genome shotgun (WGS) entry which is preliminary data.</text>
</comment>
<keyword evidence="1" id="KW-0472">Membrane</keyword>
<keyword evidence="1" id="KW-1133">Transmembrane helix</keyword>
<organism evidence="2 3">
    <name type="scientific">Plantactinospora endophytica</name>
    <dbReference type="NCBI Taxonomy" id="673535"/>
    <lineage>
        <taxon>Bacteria</taxon>
        <taxon>Bacillati</taxon>
        <taxon>Actinomycetota</taxon>
        <taxon>Actinomycetes</taxon>
        <taxon>Micromonosporales</taxon>
        <taxon>Micromonosporaceae</taxon>
        <taxon>Plantactinospora</taxon>
    </lineage>
</organism>
<feature type="transmembrane region" description="Helical" evidence="1">
    <location>
        <begin position="42"/>
        <end position="61"/>
    </location>
</feature>
<dbReference type="Proteomes" id="UP000646749">
    <property type="component" value="Unassembled WGS sequence"/>
</dbReference>
<proteinExistence type="predicted"/>
<protein>
    <recommendedName>
        <fullName evidence="4">WD40 repeat protein</fullName>
    </recommendedName>
</protein>
<reference evidence="2 3" key="1">
    <citation type="submission" date="2021-01" db="EMBL/GenBank/DDBJ databases">
        <title>Whole genome shotgun sequence of Plantactinospora endophytica NBRC 110450.</title>
        <authorList>
            <person name="Komaki H."/>
            <person name="Tamura T."/>
        </authorList>
    </citation>
    <scope>NUCLEOTIDE SEQUENCE [LARGE SCALE GENOMIC DNA]</scope>
    <source>
        <strain evidence="2 3">NBRC 110450</strain>
    </source>
</reference>
<accession>A0ABQ4E7Y1</accession>
<keyword evidence="1" id="KW-0812">Transmembrane</keyword>
<evidence type="ECO:0008006" key="4">
    <source>
        <dbReference type="Google" id="ProtNLM"/>
    </source>
</evidence>
<dbReference type="RefSeq" id="WP_203868818.1">
    <property type="nucleotide sequence ID" value="NZ_BONW01000028.1"/>
</dbReference>
<name>A0ABQ4E7Y1_9ACTN</name>
<dbReference type="SUPFAM" id="SSF82171">
    <property type="entry name" value="DPP6 N-terminal domain-like"/>
    <property type="match status" value="1"/>
</dbReference>
<dbReference type="EMBL" id="BONW01000028">
    <property type="protein sequence ID" value="GIG90392.1"/>
    <property type="molecule type" value="Genomic_DNA"/>
</dbReference>
<dbReference type="Gene3D" id="2.120.10.30">
    <property type="entry name" value="TolB, C-terminal domain"/>
    <property type="match status" value="1"/>
</dbReference>
<gene>
    <name evidence="2" type="ORF">Pen02_53280</name>
</gene>
<dbReference type="InterPro" id="IPR011042">
    <property type="entry name" value="6-blade_b-propeller_TolB-like"/>
</dbReference>
<evidence type="ECO:0000313" key="3">
    <source>
        <dbReference type="Proteomes" id="UP000646749"/>
    </source>
</evidence>
<evidence type="ECO:0000313" key="2">
    <source>
        <dbReference type="EMBL" id="GIG90392.1"/>
    </source>
</evidence>
<evidence type="ECO:0000256" key="1">
    <source>
        <dbReference type="SAM" id="Phobius"/>
    </source>
</evidence>
<keyword evidence="3" id="KW-1185">Reference proteome</keyword>
<sequence>MSTQISDVLRVALDEGAEAVPPTGLAAAALHRARRQRLARRAASGFLAVVAVLVGGTVHLGSSGTGDLADDVAALRPPGGMRPMVVTAYSGIRDPKVADGSPAFNYSLLLDRKTGNYDRMPYRSVIPAPDGTRALVRTGDNSEMQPSRFGILEIGSGEVRWIPGFGTGSAGFPGASNGGHWSPDGRTLLFDYSPRTGAEPGFVLVDAETLHPTKVTVPGLPGLDSQGIGPVWAPDGRQVVVNLSHSEREDQPDVVTGLRFYDLAGRRVRDLPVTATLRSGSAYAPDGSRMALSAAGQGTPLRLLLTEVTSGKVLRTIELDRPATLLGWHDDEHLVLRFSPGPGDAGRPAGHDELAVVDLTGRVTERLTFPAETALGVAEVHLGSSADLPGGAARITF</sequence>